<dbReference type="AlphaFoldDB" id="A0A7I7QZT8"/>
<feature type="compositionally biased region" description="Basic and acidic residues" evidence="1">
    <location>
        <begin position="218"/>
        <end position="292"/>
    </location>
</feature>
<evidence type="ECO:0000256" key="2">
    <source>
        <dbReference type="SAM" id="Phobius"/>
    </source>
</evidence>
<feature type="transmembrane region" description="Helical" evidence="2">
    <location>
        <begin position="50"/>
        <end position="68"/>
    </location>
</feature>
<evidence type="ECO:0000256" key="1">
    <source>
        <dbReference type="SAM" id="MobiDB-lite"/>
    </source>
</evidence>
<evidence type="ECO:0000259" key="3">
    <source>
        <dbReference type="Pfam" id="PF20177"/>
    </source>
</evidence>
<evidence type="ECO:0000313" key="4">
    <source>
        <dbReference type="EMBL" id="BBY31396.1"/>
    </source>
</evidence>
<keyword evidence="2" id="KW-0812">Transmembrane</keyword>
<organism evidence="4 5">
    <name type="scientific">Mycolicibacterium sediminis</name>
    <dbReference type="NCBI Taxonomy" id="1286180"/>
    <lineage>
        <taxon>Bacteria</taxon>
        <taxon>Bacillati</taxon>
        <taxon>Actinomycetota</taxon>
        <taxon>Actinomycetes</taxon>
        <taxon>Mycobacteriales</taxon>
        <taxon>Mycobacteriaceae</taxon>
        <taxon>Mycolicibacterium</taxon>
    </lineage>
</organism>
<feature type="compositionally biased region" description="Basic residues" evidence="1">
    <location>
        <begin position="178"/>
        <end position="192"/>
    </location>
</feature>
<keyword evidence="2" id="KW-1133">Transmembrane helix</keyword>
<dbReference type="Proteomes" id="UP000467193">
    <property type="component" value="Chromosome"/>
</dbReference>
<proteinExistence type="predicted"/>
<name>A0A7I7QZT8_9MYCO</name>
<keyword evidence="5" id="KW-1185">Reference proteome</keyword>
<dbReference type="EMBL" id="AP022588">
    <property type="protein sequence ID" value="BBY31396.1"/>
    <property type="molecule type" value="Genomic_DNA"/>
</dbReference>
<feature type="region of interest" description="Disordered" evidence="1">
    <location>
        <begin position="116"/>
        <end position="359"/>
    </location>
</feature>
<evidence type="ECO:0000313" key="5">
    <source>
        <dbReference type="Proteomes" id="UP000467193"/>
    </source>
</evidence>
<feature type="transmembrane region" description="Helical" evidence="2">
    <location>
        <begin position="20"/>
        <end position="38"/>
    </location>
</feature>
<protein>
    <recommendedName>
        <fullName evidence="3">DUF6542 domain-containing protein</fullName>
    </recommendedName>
</protein>
<sequence length="359" mass="40352">MTATAIGFAYDAGSGGKTLSAAFTVCYVTGCILAVLAVRQSGLFTAVIQPALILFVAVPTAFFLFHGSEINGVKDILINCGYPLIERFPLMFFTAATVLVIGVARWYLNSLARRNQPVEAPDGDDEPTPRRASRRSAARAAAAEPAEEAAVETPARRSRRRPVEPAVDAVEDEEAPRPRRPRTASAARSRHARPAETEIIEPVQARPRRSRPPVDPGAEPRRRPRSTDDTRDRRNLPPVERRSERDRQERAARRDRTDRPVRREREDRYERGDRYDRPDRGARSERRTRMPDYEPYENYDGYRPSAAAGPPVGTNGSGTHHPISRVRYRAGDDEAVGESPRRPQRRTRSTDADSWEYDV</sequence>
<keyword evidence="2" id="KW-0472">Membrane</keyword>
<feature type="transmembrane region" description="Helical" evidence="2">
    <location>
        <begin position="88"/>
        <end position="108"/>
    </location>
</feature>
<dbReference type="Pfam" id="PF20177">
    <property type="entry name" value="DUF6542"/>
    <property type="match status" value="1"/>
</dbReference>
<dbReference type="KEGG" id="msei:MSEDJ_54920"/>
<dbReference type="InterPro" id="IPR046672">
    <property type="entry name" value="DUF6542"/>
</dbReference>
<gene>
    <name evidence="4" type="ORF">MSEDJ_54920</name>
</gene>
<accession>A0A7I7QZT8</accession>
<reference evidence="4 5" key="1">
    <citation type="journal article" date="2019" name="Emerg. Microbes Infect.">
        <title>Comprehensive subspecies identification of 175 nontuberculous mycobacteria species based on 7547 genomic profiles.</title>
        <authorList>
            <person name="Matsumoto Y."/>
            <person name="Kinjo T."/>
            <person name="Motooka D."/>
            <person name="Nabeya D."/>
            <person name="Jung N."/>
            <person name="Uechi K."/>
            <person name="Horii T."/>
            <person name="Iida T."/>
            <person name="Fujita J."/>
            <person name="Nakamura S."/>
        </authorList>
    </citation>
    <scope>NUCLEOTIDE SEQUENCE [LARGE SCALE GENOMIC DNA]</scope>
    <source>
        <strain evidence="4 5">JCM 17899</strain>
    </source>
</reference>
<feature type="domain" description="DUF6542" evidence="3">
    <location>
        <begin position="3"/>
        <end position="108"/>
    </location>
</feature>